<proteinExistence type="predicted"/>
<name>A0ABW5DV30_9PROT</name>
<evidence type="ECO:0000313" key="2">
    <source>
        <dbReference type="Proteomes" id="UP001597295"/>
    </source>
</evidence>
<organism evidence="1 2">
    <name type="scientific">Lacibacterium aquatile</name>
    <dbReference type="NCBI Taxonomy" id="1168082"/>
    <lineage>
        <taxon>Bacteria</taxon>
        <taxon>Pseudomonadati</taxon>
        <taxon>Pseudomonadota</taxon>
        <taxon>Alphaproteobacteria</taxon>
        <taxon>Rhodospirillales</taxon>
        <taxon>Rhodospirillaceae</taxon>
    </lineage>
</organism>
<dbReference type="Proteomes" id="UP001597295">
    <property type="component" value="Unassembled WGS sequence"/>
</dbReference>
<comment type="caution">
    <text evidence="1">The sequence shown here is derived from an EMBL/GenBank/DDBJ whole genome shotgun (WGS) entry which is preliminary data.</text>
</comment>
<gene>
    <name evidence="1" type="ORF">ACFSM5_17530</name>
</gene>
<keyword evidence="2" id="KW-1185">Reference proteome</keyword>
<protein>
    <submittedName>
        <fullName evidence="1">Nucleotidyltransferase family protein</fullName>
    </submittedName>
</protein>
<dbReference type="Pfam" id="PF14907">
    <property type="entry name" value="NTP_transf_5"/>
    <property type="match status" value="1"/>
</dbReference>
<evidence type="ECO:0000313" key="1">
    <source>
        <dbReference type="EMBL" id="MFD2264710.1"/>
    </source>
</evidence>
<sequence length="343" mass="38059">MPSELDAGRLFARLVHHRLLLALAPSLRPHLQEADARELTDMEQRGLKGSLGRIGGMLQLLGSFKESAIPVLTFKGAAYGAQIMGDPVRRGGIDIDLLVPPKEGNRASDLLLSLGYRPAGPAEWKSQTFVSSAMPQVDLHTHIAAQAEVLSALHPFEHMTFVNIAGMQVPTLAPEDAIVYAAYHGIRHAWARLHWAFDLAVALDNPAVDWSKVSTRAHALRCERHLAAALGFAAATFNRRQPPGFVAMTPLTSAVRPVVEAHLAHLAQPPTERGMRETAPLRHLLVEMRLHRSWRERWQILSAHIAPAEEDLATLHLPAGLRFLYLPVKVLRILKRKHRLRRP</sequence>
<dbReference type="InterPro" id="IPR039498">
    <property type="entry name" value="NTP_transf_5"/>
</dbReference>
<accession>A0ABW5DV30</accession>
<reference evidence="2" key="1">
    <citation type="journal article" date="2019" name="Int. J. Syst. Evol. Microbiol.">
        <title>The Global Catalogue of Microorganisms (GCM) 10K type strain sequencing project: providing services to taxonomists for standard genome sequencing and annotation.</title>
        <authorList>
            <consortium name="The Broad Institute Genomics Platform"/>
            <consortium name="The Broad Institute Genome Sequencing Center for Infectious Disease"/>
            <person name="Wu L."/>
            <person name="Ma J."/>
        </authorList>
    </citation>
    <scope>NUCLEOTIDE SEQUENCE [LARGE SCALE GENOMIC DNA]</scope>
    <source>
        <strain evidence="2">CGMCC 1.19062</strain>
    </source>
</reference>
<dbReference type="EMBL" id="JBHUIP010000014">
    <property type="protein sequence ID" value="MFD2264710.1"/>
    <property type="molecule type" value="Genomic_DNA"/>
</dbReference>
<dbReference type="RefSeq" id="WP_379877826.1">
    <property type="nucleotide sequence ID" value="NZ_JBHUIP010000014.1"/>
</dbReference>